<evidence type="ECO:0000313" key="4">
    <source>
        <dbReference type="Proteomes" id="UP000000742"/>
    </source>
</evidence>
<evidence type="ECO:0000313" key="3">
    <source>
        <dbReference type="EMBL" id="ACJ34797.1"/>
    </source>
</evidence>
<sequence length="1026" mass="120269">MKSKNSQTHTFSALDNFMVRTPILPIDSIDNVTTKQDLFKLVDNPLFLEAIAIASDDLYQYIKRGNYTKENFFLSILRYYIRMASRPTPFGLFAAVSVGTFGDHCEVEIPDIEMFKKRSRPDMAWIFKLVKKLDNNLSVLNQLKVHQNPALYYSGDIIKLPYITEYGESKFEIASFSINKNSLLDSILKKTEEPIEVQKLIMEFPELDKLTLLKAISLFVNREVLITNLRPPLSGNIAPLDYLIQQLQNISGIDDIKNKLLQIKSLISTYDSMPVGKGEKFYIFIQQKMNELLNTSSKNYLQVDLYNPKELMLNKEIRSEVEKAADLLFRLASKNSMFPHLDEYLKQFKDFYGTNQEIPILNLLDNSELGAPSTYKHPVSDRNENQEIVSNNIERERYLQEWILEALNNNSLELPLNDEKIKLIENKTPKKAQSLDLLLTISSKSIADLNKGDFQIILHEKSAIIGAGRSFGRFTNNFSKKFKENFINIMKYESKDESDIIYADLIYLHPNGRSANVTLSEVSRQTVLVLGTNTSKEFRTLTLDDIVVGCSNDKFYLKSKSLQKEVIITSNNMLNFHNSPNVIRFLREISIARQGVIEGFNWGKLEEMIFLPRLTYGKIILRPAEWKLFKQKSFLEGEEKYEIFCIEFEKWKNNWKLPRYVNLKTDKQKLLLDLNNHLHLNILFKEYQKLQENKFLRLIELGYQFDNNLITNNRGSRFQMEAIFSLVNVQESIKDDSISKKIKIDKTYIPLHERIYLPGGEWLYLKIYIINCKQDDFILENIFPLISSLQEDNFKEFYFIRYNDPEQHFRIRIKGDTEYFIPKIFKWANKLKNNNKIKKIVLDTYNPEIERYGGPLLIEKAENIFYQDSLVAINWVKMKNDFQISKLVFGVLNVIDYLENFNFSLEEQLEFIEGFELQDNFTDDFRKEKNTIFDLIKNKNSKKPSSKKEMANQLFCSRKKSIYSYNQAYNSNCNVYTTKERIVKSFIHLSLNRLGFNKLEEMKVYALTKHTVRTLYYNRDKQEKGL</sequence>
<dbReference type="PATRIC" id="fig|491915.6.peg.2513"/>
<dbReference type="HOGENOM" id="CLU_010573_0_0_9"/>
<evidence type="ECO:0000259" key="2">
    <source>
        <dbReference type="Pfam" id="PF14028"/>
    </source>
</evidence>
<protein>
    <submittedName>
        <fullName evidence="3">Lantibiotic dehydratase</fullName>
    </submittedName>
</protein>
<dbReference type="KEGG" id="afl:Aflv_2440"/>
<accession>B7GF33</accession>
<dbReference type="Pfam" id="PF04738">
    <property type="entry name" value="Lant_dehydr_N"/>
    <property type="match status" value="1"/>
</dbReference>
<dbReference type="EMBL" id="CP000922">
    <property type="protein sequence ID" value="ACJ34797.1"/>
    <property type="molecule type" value="Genomic_DNA"/>
</dbReference>
<dbReference type="GeneID" id="7038713"/>
<dbReference type="RefSeq" id="WP_006322107.1">
    <property type="nucleotide sequence ID" value="NC_011567.1"/>
</dbReference>
<dbReference type="InterPro" id="IPR006827">
    <property type="entry name" value="Lant_deHydtase_N"/>
</dbReference>
<organism evidence="3 4">
    <name type="scientific">Anoxybacillus flavithermus (strain DSM 21510 / WK1)</name>
    <dbReference type="NCBI Taxonomy" id="491915"/>
    <lineage>
        <taxon>Bacteria</taxon>
        <taxon>Bacillati</taxon>
        <taxon>Bacillota</taxon>
        <taxon>Bacilli</taxon>
        <taxon>Bacillales</taxon>
        <taxon>Anoxybacillaceae</taxon>
        <taxon>Anoxybacillus</taxon>
    </lineage>
</organism>
<dbReference type="Proteomes" id="UP000000742">
    <property type="component" value="Chromosome"/>
</dbReference>
<dbReference type="STRING" id="491915.Aflv_2440"/>
<feature type="domain" description="Thiopeptide-type bacteriocin biosynthesis" evidence="2">
    <location>
        <begin position="762"/>
        <end position="1011"/>
    </location>
</feature>
<dbReference type="InterPro" id="IPR023809">
    <property type="entry name" value="Thiopep_bacteriocin_synth_dom"/>
</dbReference>
<dbReference type="eggNOG" id="ENOG502Z81U">
    <property type="taxonomic scope" value="Bacteria"/>
</dbReference>
<dbReference type="AlphaFoldDB" id="B7GF33"/>
<proteinExistence type="predicted"/>
<gene>
    <name evidence="3" type="primary">spaB</name>
    <name evidence="3" type="ordered locus">Aflv_2440</name>
</gene>
<feature type="domain" description="Lantibiotic dehydratase N-terminal" evidence="1">
    <location>
        <begin position="44"/>
        <end position="683"/>
    </location>
</feature>
<dbReference type="Pfam" id="PF14028">
    <property type="entry name" value="Lant_dehydr_C"/>
    <property type="match status" value="1"/>
</dbReference>
<name>B7GF33_ANOFW</name>
<evidence type="ECO:0000259" key="1">
    <source>
        <dbReference type="Pfam" id="PF04738"/>
    </source>
</evidence>
<dbReference type="NCBIfam" id="TIGR03891">
    <property type="entry name" value="thiopep_ocin"/>
    <property type="match status" value="1"/>
</dbReference>
<reference evidence="3 4" key="1">
    <citation type="journal article" date="2008" name="Genome Biol.">
        <title>Encapsulated in silica: genome, proteome and physiology of the thermophilic bacterium Anoxybacillus flavithermus WK1.</title>
        <authorList>
            <person name="Saw J.H."/>
            <person name="Mountain B.W."/>
            <person name="Feng L."/>
            <person name="Omelchenko M.V."/>
            <person name="Hou S."/>
            <person name="Saito J.A."/>
            <person name="Stott M.B."/>
            <person name="Li D."/>
            <person name="Zhao G."/>
            <person name="Wu J."/>
            <person name="Galperin M.Y."/>
            <person name="Koonin E.V."/>
            <person name="Makarova K.S."/>
            <person name="Wolf Y.I."/>
            <person name="Rigden D.J."/>
            <person name="Dunfield P.F."/>
            <person name="Wang L."/>
            <person name="Alam M."/>
        </authorList>
    </citation>
    <scope>NUCLEOTIDE SEQUENCE [LARGE SCALE GENOMIC DNA]</scope>
    <source>
        <strain evidence="4">DSM 21510 / WK1</strain>
    </source>
</reference>